<reference evidence="14" key="1">
    <citation type="submission" date="2014-02" db="EMBL/GenBank/DDBJ databases">
        <authorList>
            <person name="Genoscope - CEA"/>
        </authorList>
    </citation>
    <scope>NUCLEOTIDE SEQUENCE</scope>
    <source>
        <strain evidence="14">LS3</strain>
    </source>
</reference>
<dbReference type="GO" id="GO:0005758">
    <property type="term" value="C:mitochondrial intermembrane space"/>
    <property type="evidence" value="ECO:0007669"/>
    <property type="project" value="UniProtKB-SubCell"/>
</dbReference>
<comment type="cofactor">
    <cofactor evidence="1 9">
        <name>[4Fe-4S] cluster</name>
        <dbReference type="ChEBI" id="CHEBI:49883"/>
    </cofactor>
</comment>
<feature type="region of interest" description="Disordered" evidence="10">
    <location>
        <begin position="121"/>
        <end position="150"/>
    </location>
</feature>
<organism evidence="14">
    <name type="scientific">Blastobotrys adeninivorans</name>
    <name type="common">Yeast</name>
    <name type="synonym">Arxula adeninivorans</name>
    <dbReference type="NCBI Taxonomy" id="409370"/>
    <lineage>
        <taxon>Eukaryota</taxon>
        <taxon>Fungi</taxon>
        <taxon>Dikarya</taxon>
        <taxon>Ascomycota</taxon>
        <taxon>Saccharomycotina</taxon>
        <taxon>Dipodascomycetes</taxon>
        <taxon>Dipodascales</taxon>
        <taxon>Trichomonascaceae</taxon>
        <taxon>Blastobotrys</taxon>
    </lineage>
</organism>
<evidence type="ECO:0000259" key="12">
    <source>
        <dbReference type="Pfam" id="PF05093"/>
    </source>
</evidence>
<evidence type="ECO:0000313" key="14">
    <source>
        <dbReference type="EMBL" id="CDP38851.1"/>
    </source>
</evidence>
<comment type="domain">
    <text evidence="9">The C-terminal domain binds 2 Fe-S clusters but is otherwise mostly in an intrinsically disordered conformation.</text>
</comment>
<evidence type="ECO:0000256" key="5">
    <source>
        <dbReference type="ARBA" id="ARBA00022723"/>
    </source>
</evidence>
<evidence type="ECO:0000256" key="3">
    <source>
        <dbReference type="ARBA" id="ARBA00022485"/>
    </source>
</evidence>
<keyword evidence="7 9" id="KW-0411">Iron-sulfur</keyword>
<dbReference type="GO" id="GO:0051539">
    <property type="term" value="F:4 iron, 4 sulfur cluster binding"/>
    <property type="evidence" value="ECO:0007669"/>
    <property type="project" value="UniProtKB-KW"/>
</dbReference>
<dbReference type="HAMAP" id="MF_03115">
    <property type="entry name" value="Anamorsin"/>
    <property type="match status" value="1"/>
</dbReference>
<evidence type="ECO:0000256" key="10">
    <source>
        <dbReference type="SAM" id="MobiDB-lite"/>
    </source>
</evidence>
<feature type="binding site" evidence="9">
    <location>
        <position position="207"/>
    </location>
    <ligand>
        <name>[2Fe-2S] cluster</name>
        <dbReference type="ChEBI" id="CHEBI:190135"/>
    </ligand>
</feature>
<keyword evidence="3 9" id="KW-0004">4Fe-4S</keyword>
<keyword evidence="5 9" id="KW-0479">Metal-binding</keyword>
<evidence type="ECO:0000256" key="6">
    <source>
        <dbReference type="ARBA" id="ARBA00023004"/>
    </source>
</evidence>
<reference evidence="14" key="2">
    <citation type="submission" date="2014-06" db="EMBL/GenBank/DDBJ databases">
        <title>The complete genome of Blastobotrys (Arxula) adeninivorans LS3 - a yeast of biotechnological interest.</title>
        <authorList>
            <person name="Kunze G."/>
            <person name="Gaillardin C."/>
            <person name="Czernicka M."/>
            <person name="Durrens P."/>
            <person name="Martin T."/>
            <person name="Boer E."/>
            <person name="Gabaldon T."/>
            <person name="Cruz J."/>
            <person name="Talla E."/>
            <person name="Marck C."/>
            <person name="Goffeau A."/>
            <person name="Barbe V."/>
            <person name="Baret P."/>
            <person name="Baronian K."/>
            <person name="Beier S."/>
            <person name="Bleykasten C."/>
            <person name="Bode R."/>
            <person name="Casaregola S."/>
            <person name="Despons L."/>
            <person name="Fairhead C."/>
            <person name="Giersberg M."/>
            <person name="Gierski P."/>
            <person name="Hahnel U."/>
            <person name="Hartmann A."/>
            <person name="Jankowska D."/>
            <person name="Jubin C."/>
            <person name="Jung P."/>
            <person name="Lafontaine I."/>
            <person name="Leh-Louis V."/>
            <person name="Lemaire M."/>
            <person name="Marcet-Houben M."/>
            <person name="Mascher M."/>
            <person name="Morel G."/>
            <person name="Richard G.-F."/>
            <person name="Riechen J."/>
            <person name="Sacerdot C."/>
            <person name="Sarkar A."/>
            <person name="Savel G."/>
            <person name="Schacherer J."/>
            <person name="Sherman D."/>
            <person name="Straub M.-L."/>
            <person name="Stein N."/>
            <person name="Thierry A."/>
            <person name="Trautwein-Schult A."/>
            <person name="Westhof E."/>
            <person name="Worch S."/>
            <person name="Dujon B."/>
            <person name="Souciet J.-L."/>
            <person name="Wincker P."/>
            <person name="Scholz U."/>
            <person name="Neuveglise N."/>
        </authorList>
    </citation>
    <scope>NUCLEOTIDE SEQUENCE</scope>
    <source>
        <strain evidence="14">LS3</strain>
    </source>
</reference>
<evidence type="ECO:0000256" key="7">
    <source>
        <dbReference type="ARBA" id="ARBA00023014"/>
    </source>
</evidence>
<feature type="region of interest" description="Fe-S binding site B" evidence="9">
    <location>
        <begin position="250"/>
        <end position="264"/>
    </location>
</feature>
<dbReference type="InterPro" id="IPR031838">
    <property type="entry name" value="Dre2_N"/>
</dbReference>
<accession>A0A060TI70</accession>
<feature type="binding site" evidence="9">
    <location>
        <position position="264"/>
    </location>
    <ligand>
        <name>[4Fe-4S] cluster</name>
        <dbReference type="ChEBI" id="CHEBI:49883"/>
    </ligand>
</feature>
<comment type="cofactor">
    <cofactor evidence="9">
        <name>[2Fe-2S] cluster</name>
        <dbReference type="ChEBI" id="CHEBI:190135"/>
    </cofactor>
</comment>
<evidence type="ECO:0000256" key="11">
    <source>
        <dbReference type="SAM" id="SignalP"/>
    </source>
</evidence>
<feature type="domain" description="Anamorsin C-terminal" evidence="12">
    <location>
        <begin position="186"/>
        <end position="280"/>
    </location>
</feature>
<evidence type="ECO:0000256" key="1">
    <source>
        <dbReference type="ARBA" id="ARBA00001966"/>
    </source>
</evidence>
<dbReference type="GO" id="GO:0016226">
    <property type="term" value="P:iron-sulfur cluster assembly"/>
    <property type="evidence" value="ECO:0007669"/>
    <property type="project" value="UniProtKB-UniRule"/>
</dbReference>
<evidence type="ECO:0000256" key="2">
    <source>
        <dbReference type="ARBA" id="ARBA00008169"/>
    </source>
</evidence>
<keyword evidence="6 9" id="KW-0408">Iron</keyword>
<comment type="similarity">
    <text evidence="2 9">Belongs to the anamorsin family.</text>
</comment>
<dbReference type="EMBL" id="HG937694">
    <property type="protein sequence ID" value="CDP38851.1"/>
    <property type="molecule type" value="Genomic_DNA"/>
</dbReference>
<feature type="binding site" evidence="9">
    <location>
        <position position="253"/>
    </location>
    <ligand>
        <name>[4Fe-4S] cluster</name>
        <dbReference type="ChEBI" id="CHEBI:49883"/>
    </ligand>
</feature>
<feature type="compositionally biased region" description="Polar residues" evidence="10">
    <location>
        <begin position="138"/>
        <end position="149"/>
    </location>
</feature>
<dbReference type="PANTHER" id="PTHR13273">
    <property type="entry name" value="ANAMORSIN"/>
    <property type="match status" value="1"/>
</dbReference>
<evidence type="ECO:0000259" key="13">
    <source>
        <dbReference type="Pfam" id="PF16803"/>
    </source>
</evidence>
<keyword evidence="9" id="KW-0001">2Fe-2S</keyword>
<gene>
    <name evidence="14" type="ORF">GNLVRS02_ARAD1D44088g</name>
</gene>
<feature type="binding site" evidence="9">
    <location>
        <position position="261"/>
    </location>
    <ligand>
        <name>[4Fe-4S] cluster</name>
        <dbReference type="ChEBI" id="CHEBI:49883"/>
    </ligand>
</feature>
<comment type="domain">
    <text evidence="9">The twin Cx2C motifs are involved in the recognition by the mitochondrial MIA40-ERV1 disulfide relay system. The formation of 2 disulfide bonds in the Cx2C motifs through dithiol/disulfide exchange reactions effectively traps the protein in the mitochondrial intermembrane space.</text>
</comment>
<keyword evidence="8 9" id="KW-0496">Mitochondrion</keyword>
<feature type="short sequence motif" description="Cx2C motif 1" evidence="9">
    <location>
        <begin position="250"/>
        <end position="253"/>
    </location>
</feature>
<feature type="signal peptide" evidence="11">
    <location>
        <begin position="1"/>
        <end position="17"/>
    </location>
</feature>
<comment type="caution">
    <text evidence="9">Lacks conserved residue(s) required for the propagation of feature annotation.</text>
</comment>
<protein>
    <submittedName>
        <fullName evidence="14">ARAD1D44088p</fullName>
    </submittedName>
</protein>
<dbReference type="InterPro" id="IPR046408">
    <property type="entry name" value="CIAPIN1"/>
</dbReference>
<feature type="short sequence motif" description="Cx2C motif 2" evidence="9">
    <location>
        <begin position="261"/>
        <end position="264"/>
    </location>
</feature>
<dbReference type="Pfam" id="PF16803">
    <property type="entry name" value="DRE2_N"/>
    <property type="match status" value="1"/>
</dbReference>
<evidence type="ECO:0000256" key="4">
    <source>
        <dbReference type="ARBA" id="ARBA00022490"/>
    </source>
</evidence>
<comment type="subcellular location">
    <subcellularLocation>
        <location evidence="9">Cytoplasm</location>
    </subcellularLocation>
    <subcellularLocation>
        <location evidence="9">Mitochondrion intermembrane space</location>
    </subcellularLocation>
</comment>
<dbReference type="PANTHER" id="PTHR13273:SF14">
    <property type="entry name" value="ANAMORSIN"/>
    <property type="match status" value="1"/>
</dbReference>
<proteinExistence type="inferred from homology"/>
<keyword evidence="4 9" id="KW-0963">Cytoplasm</keyword>
<evidence type="ECO:0000256" key="9">
    <source>
        <dbReference type="HAMAP-Rule" id="MF_03115"/>
    </source>
</evidence>
<dbReference type="GO" id="GO:0051537">
    <property type="term" value="F:2 iron, 2 sulfur cluster binding"/>
    <property type="evidence" value="ECO:0007669"/>
    <property type="project" value="UniProtKB-UniRule"/>
</dbReference>
<feature type="binding site" evidence="9">
    <location>
        <position position="202"/>
    </location>
    <ligand>
        <name>[2Fe-2S] cluster</name>
        <dbReference type="ChEBI" id="CHEBI:190135"/>
    </ligand>
</feature>
<feature type="compositionally biased region" description="Polar residues" evidence="10">
    <location>
        <begin position="121"/>
        <end position="130"/>
    </location>
</feature>
<dbReference type="Gene3D" id="3.40.50.11000">
    <property type="entry name" value="Fe-S cluster assembly protein Dre2, N-terminal domain"/>
    <property type="match status" value="1"/>
</dbReference>
<sequence>MTVSESLLLLLPPGVVANPTKAEHLLSKYSDSASEFHHQVLDRVTTKAVTLPSNHYQRIHLVNPVDDVDSTADKITLDNDSLEVIFKALAPGGTFTGGAHDSSVNLTAMLVGFVPNGTALSKPQPQQSVGVSLKRKNGTGSANSSSTLPQFKKLSDTVQLSLDDDDDIIDENNLVQEENIGPAILIPKKCDPGPGKRRKKACKDCTCGLKELEEQGIDAARANQQTVVSLNPDETAEVDFTVPGKTTGSCGSCALGDAFRCDGCPYLGLPPFKPGEVVRIDALGGDDL</sequence>
<keyword evidence="11" id="KW-0732">Signal</keyword>
<comment type="domain">
    <text evidence="9">The N-terminal domain has structural similarity with S-adenosyl-L-methionine-dependent methyltransferases, but does not bind S-adenosyl-L-methionine. It is required for correct assembly of the 2 Fe-S clusters.</text>
</comment>
<name>A0A060TI70_BLAAD</name>
<dbReference type="AlphaFoldDB" id="A0A060TI70"/>
<feature type="binding site" evidence="9">
    <location>
        <position position="250"/>
    </location>
    <ligand>
        <name>[4Fe-4S] cluster</name>
        <dbReference type="ChEBI" id="CHEBI:49883"/>
    </ligand>
</feature>
<feature type="binding site" evidence="9">
    <location>
        <position position="205"/>
    </location>
    <ligand>
        <name>[2Fe-2S] cluster</name>
        <dbReference type="ChEBI" id="CHEBI:190135"/>
    </ligand>
</feature>
<feature type="chain" id="PRO_5001588260" evidence="11">
    <location>
        <begin position="18"/>
        <end position="288"/>
    </location>
</feature>
<dbReference type="PhylomeDB" id="A0A060TI70"/>
<dbReference type="Pfam" id="PF05093">
    <property type="entry name" value="CIAPIN1"/>
    <property type="match status" value="1"/>
</dbReference>
<feature type="domain" description="Fe-S cluster assembly protein Dre2 N-terminal" evidence="13">
    <location>
        <begin position="6"/>
        <end position="134"/>
    </location>
</feature>
<dbReference type="GO" id="GO:0009055">
    <property type="term" value="F:electron transfer activity"/>
    <property type="evidence" value="ECO:0007669"/>
    <property type="project" value="UniProtKB-UniRule"/>
</dbReference>
<dbReference type="GO" id="GO:0046872">
    <property type="term" value="F:metal ion binding"/>
    <property type="evidence" value="ECO:0007669"/>
    <property type="project" value="UniProtKB-KW"/>
</dbReference>
<dbReference type="InterPro" id="IPR007785">
    <property type="entry name" value="Anamorsin"/>
</dbReference>
<evidence type="ECO:0000256" key="8">
    <source>
        <dbReference type="ARBA" id="ARBA00023128"/>
    </source>
</evidence>
<feature type="binding site" evidence="9">
    <location>
        <position position="190"/>
    </location>
    <ligand>
        <name>[2Fe-2S] cluster</name>
        <dbReference type="ChEBI" id="CHEBI:190135"/>
    </ligand>
</feature>